<protein>
    <recommendedName>
        <fullName evidence="7">PITH domain-containing protein</fullName>
    </recommendedName>
</protein>
<dbReference type="OrthoDB" id="2121326at2759"/>
<gene>
    <name evidence="5" type="ORF">jhhlp_007261</name>
</gene>
<dbReference type="PANTHER" id="PTHR46115">
    <property type="entry name" value="THIOREDOXIN-LIKE PROTEIN 1"/>
    <property type="match status" value="1"/>
</dbReference>
<keyword evidence="2" id="KW-1015">Disulfide bond</keyword>
<sequence length="331" mass="35977">MASITNITSSAEFADSLKKSRVVVVDFFSEGCTRCQAIAPLYERCAESFSKPNAVTFLKVDNDKQKEISQAYRITNLPTFLLFRDGKEVNRVTGADPKKLQEMVTKIGDAASAAEESGAAGSSSSGSTWLGAGLPRGYGDVTSDIELKGCELLNADDEAGPVRVLFDPAKPSALDASRAAAVKASGQKDWIESGADDQLLLFVPFQSMLKLHTIQLTSLPPTDSDDDEPPMRPETIHLYTNHPHNLDFSEADDTPPTQAVTLSSRDWNKDGTATINLRFVKFQNITSLVIYVTKGDGDGEKVRLDRVRLIGESGEKREMGKLEKMGDLPGE</sequence>
<dbReference type="InterPro" id="IPR036249">
    <property type="entry name" value="Thioredoxin-like_sf"/>
</dbReference>
<evidence type="ECO:0000313" key="5">
    <source>
        <dbReference type="EMBL" id="PKS06513.1"/>
    </source>
</evidence>
<evidence type="ECO:0000259" key="4">
    <source>
        <dbReference type="PROSITE" id="PS51532"/>
    </source>
</evidence>
<dbReference type="SUPFAM" id="SSF49785">
    <property type="entry name" value="Galactose-binding domain-like"/>
    <property type="match status" value="1"/>
</dbReference>
<reference evidence="5 6" key="1">
    <citation type="journal article" date="2017" name="G3 (Bethesda)">
        <title>First Draft Genome Sequence of the Pathogenic Fungus Lomentospora prolificans (Formerly Scedosporium prolificans).</title>
        <authorList>
            <person name="Luo R."/>
            <person name="Zimin A."/>
            <person name="Workman R."/>
            <person name="Fan Y."/>
            <person name="Pertea G."/>
            <person name="Grossman N."/>
            <person name="Wear M.P."/>
            <person name="Jia B."/>
            <person name="Miller H."/>
            <person name="Casadevall A."/>
            <person name="Timp W."/>
            <person name="Zhang S.X."/>
            <person name="Salzberg S.L."/>
        </authorList>
    </citation>
    <scope>NUCLEOTIDE SEQUENCE [LARGE SCALE GENOMIC DNA]</scope>
    <source>
        <strain evidence="5 6">JHH-5317</strain>
    </source>
</reference>
<dbReference type="InterPro" id="IPR037047">
    <property type="entry name" value="PITH_dom_sf"/>
</dbReference>
<dbReference type="CDD" id="cd02947">
    <property type="entry name" value="TRX_family"/>
    <property type="match status" value="1"/>
</dbReference>
<dbReference type="Pfam" id="PF00085">
    <property type="entry name" value="Thioredoxin"/>
    <property type="match status" value="1"/>
</dbReference>
<comment type="similarity">
    <text evidence="1">Belongs to the thioredoxin family.</text>
</comment>
<name>A0A2N3N268_9PEZI</name>
<dbReference type="Proteomes" id="UP000233524">
    <property type="component" value="Unassembled WGS sequence"/>
</dbReference>
<dbReference type="InParanoid" id="A0A2N3N268"/>
<proteinExistence type="inferred from homology"/>
<accession>A0A2N3N268</accession>
<dbReference type="InterPro" id="IPR013766">
    <property type="entry name" value="Thioredoxin_domain"/>
</dbReference>
<dbReference type="PROSITE" id="PS51532">
    <property type="entry name" value="PITH"/>
    <property type="match status" value="1"/>
</dbReference>
<dbReference type="InterPro" id="IPR008979">
    <property type="entry name" value="Galactose-bd-like_sf"/>
</dbReference>
<dbReference type="Gene3D" id="3.40.30.10">
    <property type="entry name" value="Glutaredoxin"/>
    <property type="match status" value="1"/>
</dbReference>
<evidence type="ECO:0000256" key="1">
    <source>
        <dbReference type="ARBA" id="ARBA00008987"/>
    </source>
</evidence>
<dbReference type="EMBL" id="NLAX01001034">
    <property type="protein sequence ID" value="PKS06513.1"/>
    <property type="molecule type" value="Genomic_DNA"/>
</dbReference>
<dbReference type="STRING" id="41688.A0A2N3N268"/>
<dbReference type="PROSITE" id="PS51352">
    <property type="entry name" value="THIOREDOXIN_2"/>
    <property type="match status" value="1"/>
</dbReference>
<evidence type="ECO:0008006" key="7">
    <source>
        <dbReference type="Google" id="ProtNLM"/>
    </source>
</evidence>
<organism evidence="5 6">
    <name type="scientific">Lomentospora prolificans</name>
    <dbReference type="NCBI Taxonomy" id="41688"/>
    <lineage>
        <taxon>Eukaryota</taxon>
        <taxon>Fungi</taxon>
        <taxon>Dikarya</taxon>
        <taxon>Ascomycota</taxon>
        <taxon>Pezizomycotina</taxon>
        <taxon>Sordariomycetes</taxon>
        <taxon>Hypocreomycetidae</taxon>
        <taxon>Microascales</taxon>
        <taxon>Microascaceae</taxon>
        <taxon>Lomentospora</taxon>
    </lineage>
</organism>
<keyword evidence="6" id="KW-1185">Reference proteome</keyword>
<dbReference type="VEuPathDB" id="FungiDB:jhhlp_007261"/>
<dbReference type="SUPFAM" id="SSF52833">
    <property type="entry name" value="Thioredoxin-like"/>
    <property type="match status" value="1"/>
</dbReference>
<dbReference type="Pfam" id="PF06201">
    <property type="entry name" value="PITH"/>
    <property type="match status" value="1"/>
</dbReference>
<dbReference type="InterPro" id="IPR010400">
    <property type="entry name" value="PITH_dom"/>
</dbReference>
<dbReference type="AlphaFoldDB" id="A0A2N3N268"/>
<evidence type="ECO:0000256" key="2">
    <source>
        <dbReference type="ARBA" id="ARBA00023157"/>
    </source>
</evidence>
<evidence type="ECO:0000259" key="3">
    <source>
        <dbReference type="PROSITE" id="PS51352"/>
    </source>
</evidence>
<dbReference type="Gene3D" id="2.60.120.470">
    <property type="entry name" value="PITH domain"/>
    <property type="match status" value="1"/>
</dbReference>
<feature type="domain" description="Thioredoxin" evidence="3">
    <location>
        <begin position="1"/>
        <end position="113"/>
    </location>
</feature>
<feature type="domain" description="PITH" evidence="4">
    <location>
        <begin position="130"/>
        <end position="329"/>
    </location>
</feature>
<dbReference type="GO" id="GO:0005737">
    <property type="term" value="C:cytoplasm"/>
    <property type="evidence" value="ECO:0007669"/>
    <property type="project" value="UniProtKB-ARBA"/>
</dbReference>
<evidence type="ECO:0000313" key="6">
    <source>
        <dbReference type="Proteomes" id="UP000233524"/>
    </source>
</evidence>
<comment type="caution">
    <text evidence="5">The sequence shown here is derived from an EMBL/GenBank/DDBJ whole genome shotgun (WGS) entry which is preliminary data.</text>
</comment>